<dbReference type="KEGG" id="amr:AM1_6130"/>
<reference evidence="2" key="1">
    <citation type="submission" date="2007-09" db="EMBL/GenBank/DDBJ databases">
        <authorList>
            <person name="Touchman J."/>
        </authorList>
    </citation>
    <scope>NUCLEOTIDE SEQUENCE</scope>
    <source>
        <strain evidence="2">MBIC11017</strain>
        <plasmid evidence="2">pREB1</plasmid>
    </source>
</reference>
<dbReference type="AlphaFoldDB" id="A8ZKD9"/>
<name>A8ZKD9_ACAM1</name>
<keyword evidence="3" id="KW-1185">Reference proteome</keyword>
<gene>
    <name evidence="1" type="ordered locus">AM1_6130</name>
    <name evidence="2" type="ordered locus">AM1_A0130</name>
</gene>
<dbReference type="HOGENOM" id="CLU_1632407_0_0_3"/>
<dbReference type="KEGG" id="amr:AM1_A0130"/>
<evidence type="ECO:0000313" key="1">
    <source>
        <dbReference type="EMBL" id="ABW31062.1"/>
    </source>
</evidence>
<evidence type="ECO:0000313" key="2">
    <source>
        <dbReference type="EMBL" id="ABW31639.1"/>
    </source>
</evidence>
<dbReference type="EMBL" id="CP000838">
    <property type="protein sequence ID" value="ABW31639.1"/>
    <property type="molecule type" value="Genomic_DNA"/>
</dbReference>
<dbReference type="STRING" id="329726.AM1_6130"/>
<geneLocation type="plasmid" evidence="2 3">
    <name>pREB1</name>
</geneLocation>
<accession>A8ZKD9</accession>
<sequence>MARAIAEKCRRCSKLPVDQAKLKECWVGQRCHVRRSSYKHRDRYNRNKKRKYQLQTGKLIPEVTVEVPVKPAAIRRMYRARRDAPLHAMSAELWIGQKRVAIVEPVHTLGWTNSDVTKYSRNILNRFSEHLDGKVLHQFDSQVEVDPSQCPIRPCPLFP</sequence>
<proteinExistence type="predicted"/>
<protein>
    <submittedName>
        <fullName evidence="2">Uncharacterized protein</fullName>
    </submittedName>
</protein>
<dbReference type="Proteomes" id="UP000000268">
    <property type="component" value="Chromosome"/>
</dbReference>
<dbReference type="OrthoDB" id="528961at2"/>
<dbReference type="eggNOG" id="ENOG50336TJ">
    <property type="taxonomic scope" value="Bacteria"/>
</dbReference>
<reference evidence="2 3" key="2">
    <citation type="journal article" date="2008" name="Proc. Natl. Acad. Sci. U.S.A.">
        <title>Niche adaptation and genome expansion in the chlorophyll d-producing cyanobacterium Acaryochloris marina.</title>
        <authorList>
            <person name="Swingley W.D."/>
            <person name="Chen M."/>
            <person name="Cheung P.C."/>
            <person name="Conrad A.L."/>
            <person name="Dejesa L.C."/>
            <person name="Hao J."/>
            <person name="Honchak B.M."/>
            <person name="Karbach L.E."/>
            <person name="Kurdoglu A."/>
            <person name="Lahiri S."/>
            <person name="Mastrian S.D."/>
            <person name="Miyashita H."/>
            <person name="Page L."/>
            <person name="Ramakrishna P."/>
            <person name="Satoh S."/>
            <person name="Sattley W.M."/>
            <person name="Shimada Y."/>
            <person name="Taylor H.L."/>
            <person name="Tomo T."/>
            <person name="Tsuchiya T."/>
            <person name="Wang Z.T."/>
            <person name="Raymond J."/>
            <person name="Mimuro M."/>
            <person name="Blankenship R.E."/>
            <person name="Touchman J.W."/>
        </authorList>
    </citation>
    <scope>NUCLEOTIDE SEQUENCE [LARGE SCALE GENOMIC DNA]</scope>
    <source>
        <strain evidence="3">MBIC 11017</strain>
        <strain evidence="2">MBIC11017</strain>
        <strain evidence="2">pREB1</strain>
        <plasmid evidence="3">Plasmid pREB1</plasmid>
        <plasmid evidence="2">pREB1</plasmid>
    </source>
</reference>
<organism evidence="2 3">
    <name type="scientific">Acaryochloris marina (strain MBIC 11017)</name>
    <dbReference type="NCBI Taxonomy" id="329726"/>
    <lineage>
        <taxon>Bacteria</taxon>
        <taxon>Bacillati</taxon>
        <taxon>Cyanobacteriota</taxon>
        <taxon>Cyanophyceae</taxon>
        <taxon>Acaryochloridales</taxon>
        <taxon>Acaryochloridaceae</taxon>
        <taxon>Acaryochloris</taxon>
    </lineage>
</organism>
<keyword evidence="2" id="KW-0614">Plasmid</keyword>
<evidence type="ECO:0000313" key="3">
    <source>
        <dbReference type="Proteomes" id="UP000000268"/>
    </source>
</evidence>
<dbReference type="Proteomes" id="UP000000268">
    <property type="component" value="Plasmid pREB1"/>
</dbReference>
<dbReference type="EMBL" id="CP000828">
    <property type="protein sequence ID" value="ABW31062.1"/>
    <property type="molecule type" value="Genomic_DNA"/>
</dbReference>
<dbReference type="RefSeq" id="WP_010479413.1">
    <property type="nucleotide sequence ID" value="NC_009925.1"/>
</dbReference>